<dbReference type="AlphaFoldDB" id="A0A511R4X2"/>
<dbReference type="SUPFAM" id="SSF56925">
    <property type="entry name" value="OMPA-like"/>
    <property type="match status" value="1"/>
</dbReference>
<proteinExistence type="predicted"/>
<name>A0A511R4X2_9DEIN</name>
<organism evidence="3 4">
    <name type="scientific">Meiothermus hypogaeus NBRC 106114</name>
    <dbReference type="NCBI Taxonomy" id="1227553"/>
    <lineage>
        <taxon>Bacteria</taxon>
        <taxon>Thermotogati</taxon>
        <taxon>Deinococcota</taxon>
        <taxon>Deinococci</taxon>
        <taxon>Thermales</taxon>
        <taxon>Thermaceae</taxon>
        <taxon>Meiothermus</taxon>
    </lineage>
</organism>
<dbReference type="InterPro" id="IPR027385">
    <property type="entry name" value="Beta-barrel_OMP"/>
</dbReference>
<dbReference type="EMBL" id="BJXL01000117">
    <property type="protein sequence ID" value="GEM84648.1"/>
    <property type="molecule type" value="Genomic_DNA"/>
</dbReference>
<dbReference type="Pfam" id="PF13505">
    <property type="entry name" value="OMP_b-brl"/>
    <property type="match status" value="1"/>
</dbReference>
<dbReference type="Gene3D" id="2.40.160.70">
    <property type="entry name" value="outer membrane protein from Thermus thermophilus HB27"/>
    <property type="match status" value="1"/>
</dbReference>
<reference evidence="3 4" key="1">
    <citation type="submission" date="2019-07" db="EMBL/GenBank/DDBJ databases">
        <title>Whole genome shotgun sequence of Meiothermus hypogaeus NBRC 106114.</title>
        <authorList>
            <person name="Hosoyama A."/>
            <person name="Uohara A."/>
            <person name="Ohji S."/>
            <person name="Ichikawa N."/>
        </authorList>
    </citation>
    <scope>NUCLEOTIDE SEQUENCE [LARGE SCALE GENOMIC DNA]</scope>
    <source>
        <strain evidence="3 4">NBRC 106114</strain>
    </source>
</reference>
<feature type="domain" description="Outer membrane protein beta-barrel" evidence="2">
    <location>
        <begin position="22"/>
        <end position="142"/>
    </location>
</feature>
<evidence type="ECO:0000256" key="1">
    <source>
        <dbReference type="ARBA" id="ARBA00022729"/>
    </source>
</evidence>
<keyword evidence="1" id="KW-0732">Signal</keyword>
<comment type="caution">
    <text evidence="3">The sequence shown here is derived from an EMBL/GenBank/DDBJ whole genome shotgun (WGS) entry which is preliminary data.</text>
</comment>
<evidence type="ECO:0000259" key="2">
    <source>
        <dbReference type="Pfam" id="PF13505"/>
    </source>
</evidence>
<gene>
    <name evidence="3" type="ORF">MHY01S_28140</name>
</gene>
<evidence type="ECO:0000313" key="4">
    <source>
        <dbReference type="Proteomes" id="UP000321197"/>
    </source>
</evidence>
<dbReference type="Proteomes" id="UP000321197">
    <property type="component" value="Unassembled WGS sequence"/>
</dbReference>
<evidence type="ECO:0000313" key="3">
    <source>
        <dbReference type="EMBL" id="GEM84648.1"/>
    </source>
</evidence>
<protein>
    <recommendedName>
        <fullName evidence="2">Outer membrane protein beta-barrel domain-containing protein</fullName>
    </recommendedName>
</protein>
<dbReference type="InterPro" id="IPR011250">
    <property type="entry name" value="OMP/PagP_B-barrel"/>
</dbReference>
<accession>A0A511R4X2</accession>
<sequence>MVWVLALSLAWARDNTFSLQLNAGWFNGLSGEIGLGLFNIGGEKIGVRFALAYSQADAVDNNVFAPSSENAQNITLGLDVSYSFDFQSAFTLSPYLGARYNLFSGSVTVGGSPNALASNQFGLGGGVRAGYFLDSQFSLLLDLGVDYFLESAIQVGSTRYNPGDTLGPPLNLNVHQWVNDPRLVWKGRVGLAFNF</sequence>